<reference evidence="3" key="1">
    <citation type="journal article" date="2019" name="Int. J. Syst. Evol. Microbiol.">
        <title>The Global Catalogue of Microorganisms (GCM) 10K type strain sequencing project: providing services to taxonomists for standard genome sequencing and annotation.</title>
        <authorList>
            <consortium name="The Broad Institute Genomics Platform"/>
            <consortium name="The Broad Institute Genome Sequencing Center for Infectious Disease"/>
            <person name="Wu L."/>
            <person name="Ma J."/>
        </authorList>
    </citation>
    <scope>NUCLEOTIDE SEQUENCE [LARGE SCALE GENOMIC DNA]</scope>
    <source>
        <strain evidence="3">JCM 15592</strain>
    </source>
</reference>
<dbReference type="InterPro" id="IPR047990">
    <property type="entry name" value="DLW39-like"/>
</dbReference>
<evidence type="ECO:0000313" key="2">
    <source>
        <dbReference type="EMBL" id="GAA1793979.1"/>
    </source>
</evidence>
<dbReference type="NCBIfam" id="NF038356">
    <property type="entry name" value="actino_DLW39"/>
    <property type="match status" value="1"/>
</dbReference>
<feature type="region of interest" description="Disordered" evidence="1">
    <location>
        <begin position="27"/>
        <end position="55"/>
    </location>
</feature>
<keyword evidence="3" id="KW-1185">Reference proteome</keyword>
<comment type="caution">
    <text evidence="2">The sequence shown here is derived from an EMBL/GenBank/DDBJ whole genome shotgun (WGS) entry which is preliminary data.</text>
</comment>
<organism evidence="2 3">
    <name type="scientific">Nostocoides veronense</name>
    <dbReference type="NCBI Taxonomy" id="330836"/>
    <lineage>
        <taxon>Bacteria</taxon>
        <taxon>Bacillati</taxon>
        <taxon>Actinomycetota</taxon>
        <taxon>Actinomycetes</taxon>
        <taxon>Micrococcales</taxon>
        <taxon>Intrasporangiaceae</taxon>
        <taxon>Nostocoides</taxon>
    </lineage>
</organism>
<gene>
    <name evidence="2" type="ORF">GCM10009811_18410</name>
</gene>
<accession>A0ABP4XZC6</accession>
<feature type="compositionally biased region" description="Low complexity" evidence="1">
    <location>
        <begin position="33"/>
        <end position="55"/>
    </location>
</feature>
<evidence type="ECO:0000313" key="3">
    <source>
        <dbReference type="Proteomes" id="UP001499938"/>
    </source>
</evidence>
<dbReference type="EMBL" id="BAAAPO010000027">
    <property type="protein sequence ID" value="GAA1793979.1"/>
    <property type="molecule type" value="Genomic_DNA"/>
</dbReference>
<evidence type="ECO:0000256" key="1">
    <source>
        <dbReference type="SAM" id="MobiDB-lite"/>
    </source>
</evidence>
<proteinExistence type="predicted"/>
<dbReference type="Proteomes" id="UP001499938">
    <property type="component" value="Unassembled WGS sequence"/>
</dbReference>
<sequence>MKKWLLVIATAVGASIVKKNIDKTKSDKDLWSEATAPKPEAPAKDAWASATDAAN</sequence>
<dbReference type="RefSeq" id="WP_344083948.1">
    <property type="nucleotide sequence ID" value="NZ_BAAAPO010000027.1"/>
</dbReference>
<name>A0ABP4XZC6_9MICO</name>
<protein>
    <submittedName>
        <fullName evidence="2">Uncharacterized protein</fullName>
    </submittedName>
</protein>